<dbReference type="InterPro" id="IPR036188">
    <property type="entry name" value="FAD/NAD-bd_sf"/>
</dbReference>
<organism evidence="2 3">
    <name type="scientific">Acropora cervicornis</name>
    <name type="common">Staghorn coral</name>
    <dbReference type="NCBI Taxonomy" id="6130"/>
    <lineage>
        <taxon>Eukaryota</taxon>
        <taxon>Metazoa</taxon>
        <taxon>Cnidaria</taxon>
        <taxon>Anthozoa</taxon>
        <taxon>Hexacorallia</taxon>
        <taxon>Scleractinia</taxon>
        <taxon>Astrocoeniina</taxon>
        <taxon>Acroporidae</taxon>
        <taxon>Acropora</taxon>
    </lineage>
</organism>
<accession>A0AAD9QQS4</accession>
<evidence type="ECO:0000259" key="1">
    <source>
        <dbReference type="Pfam" id="PF13454"/>
    </source>
</evidence>
<dbReference type="Pfam" id="PF13454">
    <property type="entry name" value="NAD_binding_9"/>
    <property type="match status" value="1"/>
</dbReference>
<reference evidence="2" key="2">
    <citation type="journal article" date="2023" name="Science">
        <title>Genomic signatures of disease resistance in endangered staghorn corals.</title>
        <authorList>
            <person name="Vollmer S.V."/>
            <person name="Selwyn J.D."/>
            <person name="Despard B.A."/>
            <person name="Roesel C.L."/>
        </authorList>
    </citation>
    <scope>NUCLEOTIDE SEQUENCE</scope>
    <source>
        <strain evidence="2">K2</strain>
    </source>
</reference>
<name>A0AAD9QQS4_ACRCE</name>
<dbReference type="Proteomes" id="UP001249851">
    <property type="component" value="Unassembled WGS sequence"/>
</dbReference>
<dbReference type="InterPro" id="IPR052189">
    <property type="entry name" value="L-asp_N-monooxygenase_NS-form"/>
</dbReference>
<dbReference type="SUPFAM" id="SSF51905">
    <property type="entry name" value="FAD/NAD(P)-binding domain"/>
    <property type="match status" value="1"/>
</dbReference>
<protein>
    <recommendedName>
        <fullName evidence="1">FAD-dependent urate hydroxylase HpyO/Asp monooxygenase CreE-like FAD/NAD(P)-binding domain-containing protein</fullName>
    </recommendedName>
</protein>
<gene>
    <name evidence="2" type="ORF">P5673_010472</name>
</gene>
<evidence type="ECO:0000313" key="3">
    <source>
        <dbReference type="Proteomes" id="UP001249851"/>
    </source>
</evidence>
<dbReference type="InterPro" id="IPR038732">
    <property type="entry name" value="HpyO/CreE_NAD-binding"/>
</dbReference>
<reference evidence="2" key="1">
    <citation type="journal article" date="2023" name="G3 (Bethesda)">
        <title>Whole genome assembly and annotation of the endangered Caribbean coral Acropora cervicornis.</title>
        <authorList>
            <person name="Selwyn J.D."/>
            <person name="Vollmer S.V."/>
        </authorList>
    </citation>
    <scope>NUCLEOTIDE SEQUENCE</scope>
    <source>
        <strain evidence="2">K2</strain>
    </source>
</reference>
<proteinExistence type="predicted"/>
<dbReference type="PANTHER" id="PTHR40254">
    <property type="entry name" value="BLR0577 PROTEIN"/>
    <property type="match status" value="1"/>
</dbReference>
<dbReference type="Gene3D" id="3.50.50.60">
    <property type="entry name" value="FAD/NAD(P)-binding domain"/>
    <property type="match status" value="1"/>
</dbReference>
<dbReference type="EMBL" id="JARQWQ010000019">
    <property type="protein sequence ID" value="KAK2565416.1"/>
    <property type="molecule type" value="Genomic_DNA"/>
</dbReference>
<comment type="caution">
    <text evidence="2">The sequence shown here is derived from an EMBL/GenBank/DDBJ whole genome shotgun (WGS) entry which is preliminary data.</text>
</comment>
<feature type="domain" description="FAD-dependent urate hydroxylase HpyO/Asp monooxygenase CreE-like FAD/NAD(P)-binding" evidence="1">
    <location>
        <begin position="11"/>
        <end position="188"/>
    </location>
</feature>
<sequence>MNGIGPVYDIAIVGAGAYGTSVLGQISLHLIPKGKGPFRILVVESSQDLGPGMPYSRYMTIPDHIVNIAGGCTQITSTYIPFPEKSDFLLWLRSLSPEYRVSLGIEESEIPSWLNKPFPRFVVGLYLSNRFNQFVMALREKGFIVDVRHLTEVTSVLPRNVFGANGYELDLDRKSKAFARNLFVATGHWTYNRFPDFPHWLPSPFPPRNIQDRTELGGNVGILGCSLSAIDTALTLSKKNGSFQPMHQNGKRSLKFVPFKGAEGFKMTMYGRKAMLPQVMGVVVNKIFAHKYLTPASFIPIIEANDGFLPLDDFWFLLKREIFDEVPRLRPYLPDYWETVSLEEAVSAMRKLLQTIDPVERLSRELEEAKESLKTGVPVLLQNVFYQSYAVFDEVLGYFSAEDRIRFEEIKNELHLLIGPFPVQNAEKILALMNEGYLEVIKMGEKYEIEEAKGRSGMKVSWKPDGDTTFEAHHDVMIDATGQKAAFEKDSSPLTTSLRKAKLVKEILVPFRTAKESLHPGDHPNVVTRDGFTYFRPSGALIDINNFSLVPGTEKPSAPIYYMGPFTMGQVAFPQDMSVVTTAAERGVADLIKRGVLERDVSYEVEKDPAPMYGWLGNASGRLRWLSGENYKGILVKTSIYDQGVKP</sequence>
<dbReference type="AlphaFoldDB" id="A0AAD9QQS4"/>
<evidence type="ECO:0000313" key="2">
    <source>
        <dbReference type="EMBL" id="KAK2565416.1"/>
    </source>
</evidence>
<keyword evidence="3" id="KW-1185">Reference proteome</keyword>
<dbReference type="PANTHER" id="PTHR40254:SF1">
    <property type="entry name" value="BLR0577 PROTEIN"/>
    <property type="match status" value="1"/>
</dbReference>